<dbReference type="PANTHER" id="PTHR10907">
    <property type="entry name" value="REGUCALCIN"/>
    <property type="match status" value="1"/>
</dbReference>
<reference evidence="5" key="1">
    <citation type="submission" date="2020-03" db="EMBL/GenBank/DDBJ databases">
        <authorList>
            <person name="Guo F."/>
        </authorList>
    </citation>
    <scope>NUCLEOTIDE SEQUENCE</scope>
    <source>
        <strain evidence="5">JCM 30134</strain>
    </source>
</reference>
<gene>
    <name evidence="5" type="ORF">G8770_11360</name>
</gene>
<evidence type="ECO:0000313" key="6">
    <source>
        <dbReference type="Proteomes" id="UP000787472"/>
    </source>
</evidence>
<evidence type="ECO:0000256" key="3">
    <source>
        <dbReference type="PIRSR" id="PIRSR605511-2"/>
    </source>
</evidence>
<keyword evidence="3" id="KW-0479">Metal-binding</keyword>
<dbReference type="Pfam" id="PF08450">
    <property type="entry name" value="SGL"/>
    <property type="match status" value="1"/>
</dbReference>
<feature type="binding site" evidence="3">
    <location>
        <position position="195"/>
    </location>
    <ligand>
        <name>a divalent metal cation</name>
        <dbReference type="ChEBI" id="CHEBI:60240"/>
    </ligand>
</feature>
<dbReference type="EMBL" id="JAAONZ010000007">
    <property type="protein sequence ID" value="NHO66144.1"/>
    <property type="molecule type" value="Genomic_DNA"/>
</dbReference>
<feature type="domain" description="SMP-30/Gluconolactonase/LRE-like region" evidence="4">
    <location>
        <begin position="13"/>
        <end position="253"/>
    </location>
</feature>
<dbReference type="GO" id="GO:0019853">
    <property type="term" value="P:L-ascorbic acid biosynthetic process"/>
    <property type="evidence" value="ECO:0007669"/>
    <property type="project" value="TreeGrafter"/>
</dbReference>
<dbReference type="PRINTS" id="PR01790">
    <property type="entry name" value="SMP30FAMILY"/>
</dbReference>
<protein>
    <submittedName>
        <fullName evidence="5">SMP-30/gluconolactonase/LRE family protein</fullName>
    </submittedName>
</protein>
<keyword evidence="3" id="KW-0862">Zinc</keyword>
<dbReference type="SUPFAM" id="SSF63829">
    <property type="entry name" value="Calcium-dependent phosphotriesterase"/>
    <property type="match status" value="1"/>
</dbReference>
<sequence>MEIGFFGNFQNKLGESPLWDPRLECLWWVDIQEKSLYAADSDGKLLRHWQFSQPVCSIGLAGQGLVAAFADGFALINDNGEVTYLTKPELTKGPLRFNDGKADRQGRFLSGTMQFGELPGAHASLWRLDKEGTAVQVEENLRLANATCFSPMGNILYFADTLEGVIRRYPYNPTTGSLGSREDFIDTREYGSAPDGATVDAEGYLWVALIETQSVARFSPEGKVEKMIEVPIPYPSCPAFGGKNLDVLYVTTISDSGNRLRTEDPNGGRILTISNLGVRGLAEGVYQYKYHI</sequence>
<evidence type="ECO:0000259" key="4">
    <source>
        <dbReference type="Pfam" id="PF08450"/>
    </source>
</evidence>
<dbReference type="InterPro" id="IPR011042">
    <property type="entry name" value="6-blade_b-propeller_TolB-like"/>
</dbReference>
<feature type="binding site" evidence="3">
    <location>
        <position position="145"/>
    </location>
    <ligand>
        <name>a divalent metal cation</name>
        <dbReference type="ChEBI" id="CHEBI:60240"/>
    </ligand>
</feature>
<dbReference type="PANTHER" id="PTHR10907:SF47">
    <property type="entry name" value="REGUCALCIN"/>
    <property type="match status" value="1"/>
</dbReference>
<dbReference type="InterPro" id="IPR005511">
    <property type="entry name" value="SMP-30"/>
</dbReference>
<evidence type="ECO:0000256" key="1">
    <source>
        <dbReference type="ARBA" id="ARBA00008853"/>
    </source>
</evidence>
<comment type="similarity">
    <text evidence="1">Belongs to the SMP-30/CGR1 family.</text>
</comment>
<organism evidence="5 6">
    <name type="scientific">Pseudomaricurvus hydrocarbonicus</name>
    <dbReference type="NCBI Taxonomy" id="1470433"/>
    <lineage>
        <taxon>Bacteria</taxon>
        <taxon>Pseudomonadati</taxon>
        <taxon>Pseudomonadota</taxon>
        <taxon>Gammaproteobacteria</taxon>
        <taxon>Cellvibrionales</taxon>
        <taxon>Cellvibrionaceae</taxon>
        <taxon>Pseudomaricurvus</taxon>
    </lineage>
</organism>
<feature type="binding site" evidence="3">
    <location>
        <position position="15"/>
    </location>
    <ligand>
        <name>a divalent metal cation</name>
        <dbReference type="ChEBI" id="CHEBI:60240"/>
    </ligand>
</feature>
<comment type="caution">
    <text evidence="5">The sequence shown here is derived from an EMBL/GenBank/DDBJ whole genome shotgun (WGS) entry which is preliminary data.</text>
</comment>
<dbReference type="AlphaFoldDB" id="A0A9E5MK81"/>
<dbReference type="RefSeq" id="WP_167186417.1">
    <property type="nucleotide sequence ID" value="NZ_JAAONZ010000007.1"/>
</dbReference>
<evidence type="ECO:0000256" key="2">
    <source>
        <dbReference type="PIRSR" id="PIRSR605511-1"/>
    </source>
</evidence>
<feature type="binding site" evidence="3">
    <location>
        <position position="96"/>
    </location>
    <ligand>
        <name>substrate</name>
    </ligand>
</feature>
<feature type="binding site" evidence="3">
    <location>
        <position position="98"/>
    </location>
    <ligand>
        <name>substrate</name>
    </ligand>
</feature>
<dbReference type="Proteomes" id="UP000787472">
    <property type="component" value="Unassembled WGS sequence"/>
</dbReference>
<keyword evidence="6" id="KW-1185">Reference proteome</keyword>
<accession>A0A9E5MK81</accession>
<proteinExistence type="inferred from homology"/>
<dbReference type="GO" id="GO:0005509">
    <property type="term" value="F:calcium ion binding"/>
    <property type="evidence" value="ECO:0007669"/>
    <property type="project" value="TreeGrafter"/>
</dbReference>
<evidence type="ECO:0000313" key="5">
    <source>
        <dbReference type="EMBL" id="NHO66144.1"/>
    </source>
</evidence>
<name>A0A9E5MK81_9GAMM</name>
<dbReference type="GO" id="GO:0004341">
    <property type="term" value="F:gluconolactonase activity"/>
    <property type="evidence" value="ECO:0007669"/>
    <property type="project" value="TreeGrafter"/>
</dbReference>
<comment type="cofactor">
    <cofactor evidence="3">
        <name>Zn(2+)</name>
        <dbReference type="ChEBI" id="CHEBI:29105"/>
    </cofactor>
    <text evidence="3">Binds 1 divalent metal cation per subunit.</text>
</comment>
<dbReference type="Gene3D" id="2.120.10.30">
    <property type="entry name" value="TolB, C-terminal domain"/>
    <property type="match status" value="1"/>
</dbReference>
<feature type="active site" description="Proton donor/acceptor" evidence="2">
    <location>
        <position position="195"/>
    </location>
</feature>
<dbReference type="InterPro" id="IPR013658">
    <property type="entry name" value="SGL"/>
</dbReference>